<reference evidence="2" key="1">
    <citation type="journal article" date="2020" name="Stud. Mycol.">
        <title>101 Dothideomycetes genomes: a test case for predicting lifestyles and emergence of pathogens.</title>
        <authorList>
            <person name="Haridas S."/>
            <person name="Albert R."/>
            <person name="Binder M."/>
            <person name="Bloem J."/>
            <person name="Labutti K."/>
            <person name="Salamov A."/>
            <person name="Andreopoulos B."/>
            <person name="Baker S."/>
            <person name="Barry K."/>
            <person name="Bills G."/>
            <person name="Bluhm B."/>
            <person name="Cannon C."/>
            <person name="Castanera R."/>
            <person name="Culley D."/>
            <person name="Daum C."/>
            <person name="Ezra D."/>
            <person name="Gonzalez J."/>
            <person name="Henrissat B."/>
            <person name="Kuo A."/>
            <person name="Liang C."/>
            <person name="Lipzen A."/>
            <person name="Lutzoni F."/>
            <person name="Magnuson J."/>
            <person name="Mondo S."/>
            <person name="Nolan M."/>
            <person name="Ohm R."/>
            <person name="Pangilinan J."/>
            <person name="Park H.-J."/>
            <person name="Ramirez L."/>
            <person name="Alfaro M."/>
            <person name="Sun H."/>
            <person name="Tritt A."/>
            <person name="Yoshinaga Y."/>
            <person name="Zwiers L.-H."/>
            <person name="Turgeon B."/>
            <person name="Goodwin S."/>
            <person name="Spatafora J."/>
            <person name="Crous P."/>
            <person name="Grigoriev I."/>
        </authorList>
    </citation>
    <scope>NUCLEOTIDE SEQUENCE</scope>
    <source>
        <strain evidence="2">CBS 133067</strain>
    </source>
</reference>
<keyword evidence="3" id="KW-1185">Reference proteome</keyword>
<dbReference type="PANTHER" id="PTHR38111:SF2">
    <property type="entry name" value="FINGER DOMAIN PROTEIN, PUTATIVE (AFU_ORTHOLOGUE AFUA_1G01560)-RELATED"/>
    <property type="match status" value="1"/>
</dbReference>
<dbReference type="OrthoDB" id="5126878at2759"/>
<dbReference type="EMBL" id="ML978127">
    <property type="protein sequence ID" value="KAF2097766.1"/>
    <property type="molecule type" value="Genomic_DNA"/>
</dbReference>
<evidence type="ECO:0000256" key="1">
    <source>
        <dbReference type="SAM" id="MobiDB-lite"/>
    </source>
</evidence>
<evidence type="ECO:0000313" key="2">
    <source>
        <dbReference type="EMBL" id="KAF2097766.1"/>
    </source>
</evidence>
<comment type="caution">
    <text evidence="2">The sequence shown here is derived from an EMBL/GenBank/DDBJ whole genome shotgun (WGS) entry which is preliminary data.</text>
</comment>
<gene>
    <name evidence="2" type="ORF">NA57DRAFT_76574</name>
</gene>
<protein>
    <submittedName>
        <fullName evidence="2">Uncharacterized protein</fullName>
    </submittedName>
</protein>
<dbReference type="AlphaFoldDB" id="A0A9P4M4I8"/>
<organism evidence="2 3">
    <name type="scientific">Rhizodiscina lignyota</name>
    <dbReference type="NCBI Taxonomy" id="1504668"/>
    <lineage>
        <taxon>Eukaryota</taxon>
        <taxon>Fungi</taxon>
        <taxon>Dikarya</taxon>
        <taxon>Ascomycota</taxon>
        <taxon>Pezizomycotina</taxon>
        <taxon>Dothideomycetes</taxon>
        <taxon>Pleosporomycetidae</taxon>
        <taxon>Aulographales</taxon>
        <taxon>Rhizodiscinaceae</taxon>
        <taxon>Rhizodiscina</taxon>
    </lineage>
</organism>
<sequence length="550" mass="61460">MNVGSNADQDSGYDSPIPSVEEDNSPEPEYIAVEDAIVRDISFKAKSILSLRSYARAESGVGIFQTFAPVDISTCDEEASRASKRSRLDSPHSWSQDVVRPPVPQAPLCSPTTNLAAQWIFMIGPVPPTEDPLSIFGSFMRLVPTRLGRTPALDAAVACFLSSYSAYRQQSLERFEAARSSNAKAVRYLRVALQDGKSRPNPLDLLITTKLLSSLELMLGIESWRHVAHSKGLTSMMVTHGSNWENDAIGRSIFHSSYFDEMAEGVLDGEPSAFDNTSWFDVASPYIPTTNHVILEEAIKACIRQVVQIPRLICLVRLLNADPSGDVVREDSVDLAESMYTSDIELKIARLMQQSVEEVPTTVPDHKESVPLSFAFESVQVYELLVRYWTARILLCGLIQTLCTVVTVTPPSFDLYAIQAHELEAANNIAKSMDYATTTCPSFPLIALRILLPLQIAFGAWHRLELRALRRSCEFADITGSIKSEVDEARRRKRWCIEMINNIQEKWNCPLTRYDELEAKTGMFSGGALMPWMKRKIKLDGEEKWERLGA</sequence>
<accession>A0A9P4M4I8</accession>
<feature type="region of interest" description="Disordered" evidence="1">
    <location>
        <begin position="1"/>
        <end position="26"/>
    </location>
</feature>
<evidence type="ECO:0000313" key="3">
    <source>
        <dbReference type="Proteomes" id="UP000799772"/>
    </source>
</evidence>
<proteinExistence type="predicted"/>
<dbReference type="Proteomes" id="UP000799772">
    <property type="component" value="Unassembled WGS sequence"/>
</dbReference>
<dbReference type="InterPro" id="IPR053178">
    <property type="entry name" value="Osmoadaptation_assoc"/>
</dbReference>
<name>A0A9P4M4I8_9PEZI</name>
<dbReference type="PANTHER" id="PTHR38111">
    <property type="entry name" value="ZN(2)-C6 FUNGAL-TYPE DOMAIN-CONTAINING PROTEIN-RELATED"/>
    <property type="match status" value="1"/>
</dbReference>